<reference evidence="6 7" key="1">
    <citation type="submission" date="2021-04" db="EMBL/GenBank/DDBJ databases">
        <title>Whole genome sequence of Jiella sp. KSK16Y-1.</title>
        <authorList>
            <person name="Tuo L."/>
        </authorList>
    </citation>
    <scope>NUCLEOTIDE SEQUENCE [LARGE SCALE GENOMIC DNA]</scope>
    <source>
        <strain evidence="6 7">KSK16Y-1</strain>
    </source>
</reference>
<dbReference type="Gene3D" id="3.40.190.10">
    <property type="entry name" value="Periplasmic binding protein-like II"/>
    <property type="match status" value="2"/>
</dbReference>
<dbReference type="SUPFAM" id="SSF46785">
    <property type="entry name" value="Winged helix' DNA-binding domain"/>
    <property type="match status" value="1"/>
</dbReference>
<dbReference type="Pfam" id="PF03466">
    <property type="entry name" value="LysR_substrate"/>
    <property type="match status" value="1"/>
</dbReference>
<dbReference type="RefSeq" id="WP_209597116.1">
    <property type="nucleotide sequence ID" value="NZ_JAGJCF010000022.1"/>
</dbReference>
<sequence length="292" mass="32516">MSELNFHHLRYFRTVARDGNLTRAAERLNVSQSAVSTQIRQLEERLGQNLFDRQGRSLVLTEAGQIALDHADAIFAAGDELVNTLRGRTSDQRRVLRVGSQATLSRNFQIGYLQPLLGRNDVEIVIRSGALGDLLKNLEAHRLDVVLATISPPRDAATPWISHAIAEQPVSLIGTPERLGNGSTFEELLSRQPLVLPTIDSSIRSGLDALFDRLHIRPRIAAEVDDMAMIRLLAREGVGLAIVPPIVVKDELQRGELLEVDQFPQMSETFYAVTLKRQFPNPLLRELTGDRP</sequence>
<evidence type="ECO:0000256" key="2">
    <source>
        <dbReference type="ARBA" id="ARBA00023015"/>
    </source>
</evidence>
<dbReference type="PANTHER" id="PTHR30126:SF98">
    <property type="entry name" value="HTH-TYPE TRANSCRIPTIONAL ACTIVATOR BAUR"/>
    <property type="match status" value="1"/>
</dbReference>
<keyword evidence="2" id="KW-0805">Transcription regulation</keyword>
<evidence type="ECO:0000313" key="7">
    <source>
        <dbReference type="Proteomes" id="UP000678276"/>
    </source>
</evidence>
<comment type="similarity">
    <text evidence="1">Belongs to the LysR transcriptional regulatory family.</text>
</comment>
<dbReference type="PROSITE" id="PS50931">
    <property type="entry name" value="HTH_LYSR"/>
    <property type="match status" value="1"/>
</dbReference>
<comment type="caution">
    <text evidence="6">The sequence shown here is derived from an EMBL/GenBank/DDBJ whole genome shotgun (WGS) entry which is preliminary data.</text>
</comment>
<dbReference type="Pfam" id="PF00126">
    <property type="entry name" value="HTH_1"/>
    <property type="match status" value="1"/>
</dbReference>
<keyword evidence="7" id="KW-1185">Reference proteome</keyword>
<dbReference type="PANTHER" id="PTHR30126">
    <property type="entry name" value="HTH-TYPE TRANSCRIPTIONAL REGULATOR"/>
    <property type="match status" value="1"/>
</dbReference>
<keyword evidence="3" id="KW-0238">DNA-binding</keyword>
<evidence type="ECO:0000259" key="5">
    <source>
        <dbReference type="PROSITE" id="PS50931"/>
    </source>
</evidence>
<evidence type="ECO:0000313" key="6">
    <source>
        <dbReference type="EMBL" id="MBP0617892.1"/>
    </source>
</evidence>
<dbReference type="InterPro" id="IPR000847">
    <property type="entry name" value="LysR_HTH_N"/>
</dbReference>
<proteinExistence type="inferred from homology"/>
<gene>
    <name evidence="6" type="ORF">J6595_20120</name>
</gene>
<dbReference type="SUPFAM" id="SSF53850">
    <property type="entry name" value="Periplasmic binding protein-like II"/>
    <property type="match status" value="1"/>
</dbReference>
<name>A0ABS4BMC6_9HYPH</name>
<evidence type="ECO:0000256" key="3">
    <source>
        <dbReference type="ARBA" id="ARBA00023125"/>
    </source>
</evidence>
<dbReference type="PRINTS" id="PR00039">
    <property type="entry name" value="HTHLYSR"/>
</dbReference>
<organism evidence="6 7">
    <name type="scientific">Jiella mangrovi</name>
    <dbReference type="NCBI Taxonomy" id="2821407"/>
    <lineage>
        <taxon>Bacteria</taxon>
        <taxon>Pseudomonadati</taxon>
        <taxon>Pseudomonadota</taxon>
        <taxon>Alphaproteobacteria</taxon>
        <taxon>Hyphomicrobiales</taxon>
        <taxon>Aurantimonadaceae</taxon>
        <taxon>Jiella</taxon>
    </lineage>
</organism>
<dbReference type="Proteomes" id="UP000678276">
    <property type="component" value="Unassembled WGS sequence"/>
</dbReference>
<evidence type="ECO:0000256" key="1">
    <source>
        <dbReference type="ARBA" id="ARBA00009437"/>
    </source>
</evidence>
<evidence type="ECO:0000256" key="4">
    <source>
        <dbReference type="ARBA" id="ARBA00023163"/>
    </source>
</evidence>
<dbReference type="InterPro" id="IPR036390">
    <property type="entry name" value="WH_DNA-bd_sf"/>
</dbReference>
<dbReference type="EMBL" id="JAGJCF010000022">
    <property type="protein sequence ID" value="MBP0617892.1"/>
    <property type="molecule type" value="Genomic_DNA"/>
</dbReference>
<dbReference type="InterPro" id="IPR036388">
    <property type="entry name" value="WH-like_DNA-bd_sf"/>
</dbReference>
<keyword evidence="4" id="KW-0804">Transcription</keyword>
<dbReference type="Gene3D" id="1.10.10.10">
    <property type="entry name" value="Winged helix-like DNA-binding domain superfamily/Winged helix DNA-binding domain"/>
    <property type="match status" value="1"/>
</dbReference>
<dbReference type="InterPro" id="IPR005119">
    <property type="entry name" value="LysR_subst-bd"/>
</dbReference>
<accession>A0ABS4BMC6</accession>
<protein>
    <submittedName>
        <fullName evidence="6">LysR family transcriptional regulator</fullName>
    </submittedName>
</protein>
<feature type="domain" description="HTH lysR-type" evidence="5">
    <location>
        <begin position="4"/>
        <end position="61"/>
    </location>
</feature>